<evidence type="ECO:0000256" key="1">
    <source>
        <dbReference type="ARBA" id="ARBA00006227"/>
    </source>
</evidence>
<dbReference type="AlphaFoldDB" id="A0A2H0UIN5"/>
<dbReference type="GO" id="GO:0003729">
    <property type="term" value="F:mRNA binding"/>
    <property type="evidence" value="ECO:0007669"/>
    <property type="project" value="TreeGrafter"/>
</dbReference>
<dbReference type="GO" id="GO:0017148">
    <property type="term" value="P:negative regulation of translation"/>
    <property type="evidence" value="ECO:0007669"/>
    <property type="project" value="TreeGrafter"/>
</dbReference>
<comment type="similarity">
    <text evidence="1">Belongs to the universal ribosomal protein uL13 family.</text>
</comment>
<dbReference type="GO" id="GO:0003735">
    <property type="term" value="F:structural constituent of ribosome"/>
    <property type="evidence" value="ECO:0007669"/>
    <property type="project" value="InterPro"/>
</dbReference>
<dbReference type="PIRSF" id="PIRSF002181">
    <property type="entry name" value="Ribosomal_L13"/>
    <property type="match status" value="1"/>
</dbReference>
<dbReference type="PANTHER" id="PTHR11545:SF2">
    <property type="entry name" value="LARGE RIBOSOMAL SUBUNIT PROTEIN UL13M"/>
    <property type="match status" value="1"/>
</dbReference>
<dbReference type="Gene3D" id="3.90.1180.10">
    <property type="entry name" value="Ribosomal protein L13"/>
    <property type="match status" value="1"/>
</dbReference>
<evidence type="ECO:0000256" key="2">
    <source>
        <dbReference type="ARBA" id="ARBA00022980"/>
    </source>
</evidence>
<dbReference type="GO" id="GO:1990904">
    <property type="term" value="C:ribonucleoprotein complex"/>
    <property type="evidence" value="ECO:0007669"/>
    <property type="project" value="UniProtKB-KW"/>
</dbReference>
<dbReference type="EMBL" id="PFBF01000044">
    <property type="protein sequence ID" value="PIR86240.1"/>
    <property type="molecule type" value="Genomic_DNA"/>
</dbReference>
<evidence type="ECO:0000256" key="3">
    <source>
        <dbReference type="ARBA" id="ARBA00023274"/>
    </source>
</evidence>
<dbReference type="GO" id="GO:0006412">
    <property type="term" value="P:translation"/>
    <property type="evidence" value="ECO:0007669"/>
    <property type="project" value="InterPro"/>
</dbReference>
<organism evidence="5 6">
    <name type="scientific">Candidatus Kaiserbacteria bacterium CG10_big_fil_rev_8_21_14_0_10_43_70</name>
    <dbReference type="NCBI Taxonomy" id="1974605"/>
    <lineage>
        <taxon>Bacteria</taxon>
        <taxon>Candidatus Kaiseribacteriota</taxon>
    </lineage>
</organism>
<reference evidence="6" key="1">
    <citation type="submission" date="2017-09" db="EMBL/GenBank/DDBJ databases">
        <title>Depth-based differentiation of microbial function through sediment-hosted aquifers and enrichment of novel symbionts in the deep terrestrial subsurface.</title>
        <authorList>
            <person name="Probst A.J."/>
            <person name="Ladd B."/>
            <person name="Jarett J.K."/>
            <person name="Geller-Mcgrath D.E."/>
            <person name="Sieber C.M.K."/>
            <person name="Emerson J.B."/>
            <person name="Anantharaman K."/>
            <person name="Thomas B.C."/>
            <person name="Malmstrom R."/>
            <person name="Stieglmeier M."/>
            <person name="Klingl A."/>
            <person name="Woyke T."/>
            <person name="Ryan C.M."/>
            <person name="Banfield J.F."/>
        </authorList>
    </citation>
    <scope>NUCLEOTIDE SEQUENCE [LARGE SCALE GENOMIC DNA]</scope>
</reference>
<keyword evidence="2 5" id="KW-0689">Ribosomal protein</keyword>
<comment type="caution">
    <text evidence="5">The sequence shown here is derived from an EMBL/GenBank/DDBJ whole genome shotgun (WGS) entry which is preliminary data.</text>
</comment>
<evidence type="ECO:0000313" key="5">
    <source>
        <dbReference type="EMBL" id="PIR86240.1"/>
    </source>
</evidence>
<sequence length="121" mass="13808">MTETKEKTSYKIDVSGKKLGRVATEIASILIGKRSVDFSPNKVSDVEVHVSGFDSMDISEKKHESSKYKRYSGYPSGQTVETMTKVVEKKGYEEVLRVAVMGMIPRNKLRKERMKRLVFEK</sequence>
<evidence type="ECO:0000313" key="6">
    <source>
        <dbReference type="Proteomes" id="UP000230706"/>
    </source>
</evidence>
<dbReference type="SUPFAM" id="SSF52161">
    <property type="entry name" value="Ribosomal protein L13"/>
    <property type="match status" value="1"/>
</dbReference>
<keyword evidence="3" id="KW-0687">Ribonucleoprotein</keyword>
<dbReference type="InterPro" id="IPR005822">
    <property type="entry name" value="Ribosomal_uL13"/>
</dbReference>
<gene>
    <name evidence="5" type="ORF">COU13_01990</name>
</gene>
<accession>A0A2H0UIN5</accession>
<evidence type="ECO:0000256" key="4">
    <source>
        <dbReference type="ARBA" id="ARBA00035499"/>
    </source>
</evidence>
<dbReference type="PANTHER" id="PTHR11545">
    <property type="entry name" value="RIBOSOMAL PROTEIN L13"/>
    <property type="match status" value="1"/>
</dbReference>
<proteinExistence type="inferred from homology"/>
<dbReference type="GO" id="GO:0005840">
    <property type="term" value="C:ribosome"/>
    <property type="evidence" value="ECO:0007669"/>
    <property type="project" value="UniProtKB-KW"/>
</dbReference>
<dbReference type="InterPro" id="IPR005823">
    <property type="entry name" value="Ribosomal_uL13_bac-type"/>
</dbReference>
<dbReference type="InterPro" id="IPR036899">
    <property type="entry name" value="Ribosomal_uL13_sf"/>
</dbReference>
<dbReference type="Proteomes" id="UP000230706">
    <property type="component" value="Unassembled WGS sequence"/>
</dbReference>
<name>A0A2H0UIN5_9BACT</name>
<protein>
    <recommendedName>
        <fullName evidence="4">50S ribosomal protein L13</fullName>
    </recommendedName>
</protein>
<dbReference type="Pfam" id="PF00572">
    <property type="entry name" value="Ribosomal_L13"/>
    <property type="match status" value="1"/>
</dbReference>